<comment type="caution">
    <text evidence="2">The sequence shown here is derived from an EMBL/GenBank/DDBJ whole genome shotgun (WGS) entry which is preliminary data.</text>
</comment>
<accession>A0A4Z2J455</accession>
<gene>
    <name evidence="2" type="ORF">EYF80_005600</name>
</gene>
<evidence type="ECO:0000313" key="3">
    <source>
        <dbReference type="Proteomes" id="UP000314294"/>
    </source>
</evidence>
<organism evidence="2 3">
    <name type="scientific">Liparis tanakae</name>
    <name type="common">Tanaka's snailfish</name>
    <dbReference type="NCBI Taxonomy" id="230148"/>
    <lineage>
        <taxon>Eukaryota</taxon>
        <taxon>Metazoa</taxon>
        <taxon>Chordata</taxon>
        <taxon>Craniata</taxon>
        <taxon>Vertebrata</taxon>
        <taxon>Euteleostomi</taxon>
        <taxon>Actinopterygii</taxon>
        <taxon>Neopterygii</taxon>
        <taxon>Teleostei</taxon>
        <taxon>Neoteleostei</taxon>
        <taxon>Acanthomorphata</taxon>
        <taxon>Eupercaria</taxon>
        <taxon>Perciformes</taxon>
        <taxon>Cottioidei</taxon>
        <taxon>Cottales</taxon>
        <taxon>Liparidae</taxon>
        <taxon>Liparis</taxon>
    </lineage>
</organism>
<evidence type="ECO:0000256" key="1">
    <source>
        <dbReference type="SAM" id="MobiDB-lite"/>
    </source>
</evidence>
<evidence type="ECO:0000313" key="2">
    <source>
        <dbReference type="EMBL" id="TNN84273.1"/>
    </source>
</evidence>
<feature type="compositionally biased region" description="Acidic residues" evidence="1">
    <location>
        <begin position="160"/>
        <end position="184"/>
    </location>
</feature>
<dbReference type="Proteomes" id="UP000314294">
    <property type="component" value="Unassembled WGS sequence"/>
</dbReference>
<feature type="region of interest" description="Disordered" evidence="1">
    <location>
        <begin position="122"/>
        <end position="184"/>
    </location>
</feature>
<name>A0A4Z2J455_9TELE</name>
<keyword evidence="3" id="KW-1185">Reference proteome</keyword>
<sequence>MPKSPILATLSGPAQRQPKAMSLAICSSSRMLQQDEARQDVQADADAAHDVVVAELAAWTNREPLRFPEESVEQSESEQQFEIQKSEAPLWDVVEMVTGAVIAAHPQNLSFIDFTERTVAESPGKKKKRLSVPLMGTHPPWRQPTSPMQMLGTRGGRDEGWDEEDEEEEEEEGTDEEEEGKGMD</sequence>
<proteinExistence type="predicted"/>
<protein>
    <submittedName>
        <fullName evidence="2">Uncharacterized protein</fullName>
    </submittedName>
</protein>
<dbReference type="AlphaFoldDB" id="A0A4Z2J455"/>
<reference evidence="2 3" key="1">
    <citation type="submission" date="2019-03" db="EMBL/GenBank/DDBJ databases">
        <title>First draft genome of Liparis tanakae, snailfish: a comprehensive survey of snailfish specific genes.</title>
        <authorList>
            <person name="Kim W."/>
            <person name="Song I."/>
            <person name="Jeong J.-H."/>
            <person name="Kim D."/>
            <person name="Kim S."/>
            <person name="Ryu S."/>
            <person name="Song J.Y."/>
            <person name="Lee S.K."/>
        </authorList>
    </citation>
    <scope>NUCLEOTIDE SEQUENCE [LARGE SCALE GENOMIC DNA]</scope>
    <source>
        <tissue evidence="2">Muscle</tissue>
    </source>
</reference>
<dbReference type="EMBL" id="SRLO01000028">
    <property type="protein sequence ID" value="TNN84273.1"/>
    <property type="molecule type" value="Genomic_DNA"/>
</dbReference>